<feature type="transmembrane region" description="Helical" evidence="1">
    <location>
        <begin position="68"/>
        <end position="86"/>
    </location>
</feature>
<dbReference type="AlphaFoldDB" id="A0A6A5ZUR7"/>
<keyword evidence="1" id="KW-0812">Transmembrane</keyword>
<evidence type="ECO:0008006" key="4">
    <source>
        <dbReference type="Google" id="ProtNLM"/>
    </source>
</evidence>
<keyword evidence="3" id="KW-1185">Reference proteome</keyword>
<evidence type="ECO:0000313" key="2">
    <source>
        <dbReference type="EMBL" id="KAF2123026.1"/>
    </source>
</evidence>
<evidence type="ECO:0000256" key="1">
    <source>
        <dbReference type="SAM" id="Phobius"/>
    </source>
</evidence>
<feature type="transmembrane region" description="Helical" evidence="1">
    <location>
        <begin position="132"/>
        <end position="151"/>
    </location>
</feature>
<keyword evidence="1" id="KW-0472">Membrane</keyword>
<feature type="transmembrane region" description="Helical" evidence="1">
    <location>
        <begin position="163"/>
        <end position="187"/>
    </location>
</feature>
<proteinExistence type="predicted"/>
<keyword evidence="1" id="KW-1133">Transmembrane helix</keyword>
<organism evidence="2 3">
    <name type="scientific">Lophiotrema nucula</name>
    <dbReference type="NCBI Taxonomy" id="690887"/>
    <lineage>
        <taxon>Eukaryota</taxon>
        <taxon>Fungi</taxon>
        <taxon>Dikarya</taxon>
        <taxon>Ascomycota</taxon>
        <taxon>Pezizomycotina</taxon>
        <taxon>Dothideomycetes</taxon>
        <taxon>Pleosporomycetidae</taxon>
        <taxon>Pleosporales</taxon>
        <taxon>Lophiotremataceae</taxon>
        <taxon>Lophiotrema</taxon>
    </lineage>
</organism>
<evidence type="ECO:0000313" key="3">
    <source>
        <dbReference type="Proteomes" id="UP000799770"/>
    </source>
</evidence>
<gene>
    <name evidence="2" type="ORF">BDV96DRAFT_681612</name>
</gene>
<protein>
    <recommendedName>
        <fullName evidence="4">MARVEL domain-containing protein</fullName>
    </recommendedName>
</protein>
<sequence length="222" mass="25039">MEYPATSTNIITLQIPQISITKLLDSRKPISSEASLSPKRISQIPTMAILDFLNNGFFSPRFKLPLHLVQLVMIVTAMGLSVPRLFMKNQPRTRANTIALGMGAKSLIFLLYQLLSEYAPAFKRWHSYKANAIINCLEVVFWGAVAFLVMQANLKRCTGVSCYLSWGVVGLAVVLNISMSYTAAITIREFREYKKRRGERNRIDHVESGDSSLAMRSYQVQK</sequence>
<dbReference type="Proteomes" id="UP000799770">
    <property type="component" value="Unassembled WGS sequence"/>
</dbReference>
<dbReference type="OrthoDB" id="3436860at2759"/>
<accession>A0A6A5ZUR7</accession>
<name>A0A6A5ZUR7_9PLEO</name>
<dbReference type="EMBL" id="ML977310">
    <property type="protein sequence ID" value="KAF2123026.1"/>
    <property type="molecule type" value="Genomic_DNA"/>
</dbReference>
<reference evidence="2" key="1">
    <citation type="journal article" date="2020" name="Stud. Mycol.">
        <title>101 Dothideomycetes genomes: a test case for predicting lifestyles and emergence of pathogens.</title>
        <authorList>
            <person name="Haridas S."/>
            <person name="Albert R."/>
            <person name="Binder M."/>
            <person name="Bloem J."/>
            <person name="Labutti K."/>
            <person name="Salamov A."/>
            <person name="Andreopoulos B."/>
            <person name="Baker S."/>
            <person name="Barry K."/>
            <person name="Bills G."/>
            <person name="Bluhm B."/>
            <person name="Cannon C."/>
            <person name="Castanera R."/>
            <person name="Culley D."/>
            <person name="Daum C."/>
            <person name="Ezra D."/>
            <person name="Gonzalez J."/>
            <person name="Henrissat B."/>
            <person name="Kuo A."/>
            <person name="Liang C."/>
            <person name="Lipzen A."/>
            <person name="Lutzoni F."/>
            <person name="Magnuson J."/>
            <person name="Mondo S."/>
            <person name="Nolan M."/>
            <person name="Ohm R."/>
            <person name="Pangilinan J."/>
            <person name="Park H.-J."/>
            <person name="Ramirez L."/>
            <person name="Alfaro M."/>
            <person name="Sun H."/>
            <person name="Tritt A."/>
            <person name="Yoshinaga Y."/>
            <person name="Zwiers L.-H."/>
            <person name="Turgeon B."/>
            <person name="Goodwin S."/>
            <person name="Spatafora J."/>
            <person name="Crous P."/>
            <person name="Grigoriev I."/>
        </authorList>
    </citation>
    <scope>NUCLEOTIDE SEQUENCE</scope>
    <source>
        <strain evidence="2">CBS 627.86</strain>
    </source>
</reference>